<dbReference type="OrthoDB" id="9781342at2"/>
<dbReference type="EC" id="2.3.2.2" evidence="1"/>
<dbReference type="STRING" id="1653334.GA0071312_1230"/>
<dbReference type="SUPFAM" id="SSF56235">
    <property type="entry name" value="N-terminal nucleophile aminohydrolases (Ntn hydrolases)"/>
    <property type="match status" value="1"/>
</dbReference>
<dbReference type="EMBL" id="FMBM01000001">
    <property type="protein sequence ID" value="SCC79900.1"/>
    <property type="molecule type" value="Genomic_DNA"/>
</dbReference>
<dbReference type="PANTHER" id="PTHR43881:SF1">
    <property type="entry name" value="GAMMA-GLUTAMYLTRANSPEPTIDASE (AFU_ORTHOLOGUE AFUA_4G13580)"/>
    <property type="match status" value="1"/>
</dbReference>
<comment type="caution">
    <text evidence="1">The sequence shown here is derived from an EMBL/GenBank/DDBJ whole genome shotgun (WGS) entry which is preliminary data.</text>
</comment>
<dbReference type="AlphaFoldDB" id="A0A0P7XSP8"/>
<reference evidence="1 3" key="1">
    <citation type="submission" date="2015-09" db="EMBL/GenBank/DDBJ databases">
        <title>Identification and resolution of microdiversity through metagenomic sequencing of parallel consortia.</title>
        <authorList>
            <person name="Nelson W.C."/>
            <person name="Romine M.F."/>
            <person name="Lindemann S.R."/>
        </authorList>
    </citation>
    <scope>NUCLEOTIDE SEQUENCE [LARGE SCALE GENOMIC DNA]</scope>
    <source>
        <strain evidence="1">HL-109</strain>
    </source>
</reference>
<keyword evidence="1" id="KW-0012">Acyltransferase</keyword>
<protein>
    <submittedName>
        <fullName evidence="2">Gamma-glutamyltransferase 2. Threonine peptidase. MEROPS family T03</fullName>
    </submittedName>
    <submittedName>
        <fullName evidence="1">Gamma-glutamyltranspeptidase</fullName>
        <ecNumber evidence="1">2.3.2.2</ecNumber>
    </submittedName>
</protein>
<keyword evidence="1" id="KW-0808">Transferase</keyword>
<evidence type="ECO:0000313" key="4">
    <source>
        <dbReference type="Proteomes" id="UP000182800"/>
    </source>
</evidence>
<dbReference type="PATRIC" id="fig|1653334.4.peg.3516"/>
<dbReference type="InterPro" id="IPR043138">
    <property type="entry name" value="GGT_lsub"/>
</dbReference>
<gene>
    <name evidence="1" type="primary">ggt-5</name>
    <name evidence="2" type="ORF">GA0071312_1230</name>
    <name evidence="1" type="ORF">HLUCCO17_10900</name>
</gene>
<dbReference type="Gene3D" id="3.60.20.40">
    <property type="match status" value="1"/>
</dbReference>
<dbReference type="Proteomes" id="UP000050497">
    <property type="component" value="Unassembled WGS sequence"/>
</dbReference>
<evidence type="ECO:0000313" key="1">
    <source>
        <dbReference type="EMBL" id="KPQ10565.1"/>
    </source>
</evidence>
<organism evidence="1 3">
    <name type="scientific">Saliniramus fredricksonii</name>
    <dbReference type="NCBI Taxonomy" id="1653334"/>
    <lineage>
        <taxon>Bacteria</taxon>
        <taxon>Pseudomonadati</taxon>
        <taxon>Pseudomonadota</taxon>
        <taxon>Alphaproteobacteria</taxon>
        <taxon>Hyphomicrobiales</taxon>
        <taxon>Salinarimonadaceae</taxon>
        <taxon>Saliniramus</taxon>
    </lineage>
</organism>
<dbReference type="InterPro" id="IPR043137">
    <property type="entry name" value="GGT_ssub_C"/>
</dbReference>
<reference evidence="2 4" key="2">
    <citation type="submission" date="2016-08" db="EMBL/GenBank/DDBJ databases">
        <authorList>
            <person name="Varghese N."/>
            <person name="Submissions Spin"/>
        </authorList>
    </citation>
    <scope>NUCLEOTIDE SEQUENCE [LARGE SCALE GENOMIC DNA]</scope>
    <source>
        <strain evidence="2 4">HL-109</strain>
    </source>
</reference>
<dbReference type="Pfam" id="PF01019">
    <property type="entry name" value="G_glu_transpept"/>
    <property type="match status" value="1"/>
</dbReference>
<dbReference type="PANTHER" id="PTHR43881">
    <property type="entry name" value="GAMMA-GLUTAMYLTRANSPEPTIDASE (AFU_ORTHOLOGUE AFUA_4G13580)"/>
    <property type="match status" value="1"/>
</dbReference>
<dbReference type="Gene3D" id="1.10.246.130">
    <property type="match status" value="1"/>
</dbReference>
<proteinExistence type="predicted"/>
<dbReference type="RefSeq" id="WP_074443998.1">
    <property type="nucleotide sequence ID" value="NZ_FMBM01000001.1"/>
</dbReference>
<evidence type="ECO:0000313" key="2">
    <source>
        <dbReference type="EMBL" id="SCC79900.1"/>
    </source>
</evidence>
<dbReference type="InterPro" id="IPR029055">
    <property type="entry name" value="Ntn_hydrolases_N"/>
</dbReference>
<name>A0A0P7XSP8_9HYPH</name>
<sequence length="602" mass="65138">MAFDHPFTTRPEIRGRFGVVTSTHWIASSVGMAILERGGNAFDAAVATGFVLQVVEPHLNGPGGDMPAIIFDAATERTRVLCGQGPAPAGATIAHYRGLGLDMVPGSGLLATVIPGAFDAWMLLLRDHGTLELRDVLEPAIHYARHGHPVLPRVAHTIAGLADYFRTHWPSSAQTWLPGGNAPQPHADFANPVLAQTWERLLNEAGSAPSREARIDAARRVWSQGFIAERIDAFLREAEVMDVTERAHKGVLTGADMAGWQAHFEAPASRRFKGWEVFKTGAWGQGPALLQALAMLEGCGLEEADPGGPEFVHAVTEAIKLAFADREAYYGDPDHALVPLDTLLGDAYAARRRALIEPQASLEQRPGEIPGFHHQALMARANAERGATRASAGGAGAGEPTMAHLTEKRGDTVHLDIIDRHGNMVSATPSGGWLQSSPVVPGLGFALNTRAQMFWLEEGLPTSLAPGRRPRTTLSPSLAIRDDGTRLAFGTPGGDQQDQWQLVFFLRHVLYGEGLQQAIDAPLFHSGHFQESFYPRNARPGHLVIEDRFAAQTIADLRMRGHRIEVAGPWSVGRLTAARREPDGRLRSAATPRLMQAYAVGR</sequence>
<keyword evidence="4" id="KW-1185">Reference proteome</keyword>
<dbReference type="Proteomes" id="UP000182800">
    <property type="component" value="Unassembled WGS sequence"/>
</dbReference>
<dbReference type="InterPro" id="IPR052896">
    <property type="entry name" value="GGT-like_enzyme"/>
</dbReference>
<dbReference type="EMBL" id="LJSX01000015">
    <property type="protein sequence ID" value="KPQ10565.1"/>
    <property type="molecule type" value="Genomic_DNA"/>
</dbReference>
<dbReference type="GO" id="GO:0103068">
    <property type="term" value="F:leukotriene C4 gamma-glutamyl transferase activity"/>
    <property type="evidence" value="ECO:0007669"/>
    <property type="project" value="UniProtKB-EC"/>
</dbReference>
<dbReference type="PRINTS" id="PR01210">
    <property type="entry name" value="GGTRANSPTASE"/>
</dbReference>
<evidence type="ECO:0000313" key="3">
    <source>
        <dbReference type="Proteomes" id="UP000050497"/>
    </source>
</evidence>
<accession>A0A0P7XSP8</accession>